<dbReference type="SMART" id="SM00443">
    <property type="entry name" value="G_patch"/>
    <property type="match status" value="1"/>
</dbReference>
<feature type="domain" description="G-patch" evidence="2">
    <location>
        <begin position="147"/>
        <end position="195"/>
    </location>
</feature>
<feature type="compositionally biased region" description="Acidic residues" evidence="1">
    <location>
        <begin position="13"/>
        <end position="23"/>
    </location>
</feature>
<evidence type="ECO:0000256" key="1">
    <source>
        <dbReference type="SAM" id="MobiDB-lite"/>
    </source>
</evidence>
<proteinExistence type="predicted"/>
<evidence type="ECO:0000259" key="2">
    <source>
        <dbReference type="PROSITE" id="PS50174"/>
    </source>
</evidence>
<protein>
    <recommendedName>
        <fullName evidence="2">G-patch domain-containing protein</fullName>
    </recommendedName>
</protein>
<comment type="caution">
    <text evidence="3">The sequence shown here is derived from an EMBL/GenBank/DDBJ whole genome shotgun (WGS) entry which is preliminary data.</text>
</comment>
<dbReference type="InterPro" id="IPR000467">
    <property type="entry name" value="G_patch_dom"/>
</dbReference>
<dbReference type="PROSITE" id="PS50174">
    <property type="entry name" value="G_PATCH"/>
    <property type="match status" value="1"/>
</dbReference>
<feature type="region of interest" description="Disordered" evidence="1">
    <location>
        <begin position="1"/>
        <end position="29"/>
    </location>
</feature>
<reference evidence="3 4" key="1">
    <citation type="submission" date="2017-03" db="EMBL/GenBank/DDBJ databases">
        <title>Genomes of endolithic fungi from Antarctica.</title>
        <authorList>
            <person name="Coleine C."/>
            <person name="Masonjones S."/>
            <person name="Stajich J.E."/>
        </authorList>
    </citation>
    <scope>NUCLEOTIDE SEQUENCE [LARGE SCALE GENOMIC DNA]</scope>
    <source>
        <strain evidence="3 4">CCFEE 6314</strain>
    </source>
</reference>
<organism evidence="3 4">
    <name type="scientific">Exophiala mesophila</name>
    <name type="common">Black yeast-like fungus</name>
    <dbReference type="NCBI Taxonomy" id="212818"/>
    <lineage>
        <taxon>Eukaryota</taxon>
        <taxon>Fungi</taxon>
        <taxon>Dikarya</taxon>
        <taxon>Ascomycota</taxon>
        <taxon>Pezizomycotina</taxon>
        <taxon>Eurotiomycetes</taxon>
        <taxon>Chaetothyriomycetidae</taxon>
        <taxon>Chaetothyriales</taxon>
        <taxon>Herpotrichiellaceae</taxon>
        <taxon>Exophiala</taxon>
    </lineage>
</organism>
<feature type="compositionally biased region" description="Basic and acidic residues" evidence="1">
    <location>
        <begin position="1"/>
        <end position="12"/>
    </location>
</feature>
<dbReference type="PANTHER" id="PTHR20923">
    <property type="entry name" value="BAT4 PROTEIN-RELATED"/>
    <property type="match status" value="1"/>
</dbReference>
<dbReference type="OrthoDB" id="20282at2759"/>
<sequence>MNTRHDRDRSDHEDDDDDQDDEYNVPLSQQRVFGAGIRRKPIAFVPASDTNASTLPSTTTATKSTNVGARYLSIVMGKDQSSVNNELENQQNDINPSGSEPSNTCAVCNQPLLTTSSQEKPPLNAHESSIAHQVCLEHSYQPSNIDRDRVGVKYLTAYGWDVDGRKGLGASADGIRFPIKVKEKNDTVGLRESVDPDDDDEQSKRKKKNRHVKNQDKIVRLDAKKIRKMDIEAKKRADKIRQSFYGPDLEEYLGPNS</sequence>
<dbReference type="VEuPathDB" id="FungiDB:PV10_04717"/>
<dbReference type="EMBL" id="NAJM01000005">
    <property type="protein sequence ID" value="RVX74119.1"/>
    <property type="molecule type" value="Genomic_DNA"/>
</dbReference>
<dbReference type="GO" id="GO:0003676">
    <property type="term" value="F:nucleic acid binding"/>
    <property type="evidence" value="ECO:0007669"/>
    <property type="project" value="InterPro"/>
</dbReference>
<evidence type="ECO:0000313" key="4">
    <source>
        <dbReference type="Proteomes" id="UP000288859"/>
    </source>
</evidence>
<dbReference type="PANTHER" id="PTHR20923:SF1">
    <property type="entry name" value="G PATCH DOMAIN AND ANKYRIN REPEAT-CONTAINING PROTEIN 1"/>
    <property type="match status" value="1"/>
</dbReference>
<dbReference type="Pfam" id="PF01585">
    <property type="entry name" value="G-patch"/>
    <property type="match status" value="1"/>
</dbReference>
<gene>
    <name evidence="3" type="ORF">B0A52_01951</name>
</gene>
<accession>A0A438NEG4</accession>
<name>A0A438NEG4_EXOME</name>
<dbReference type="Proteomes" id="UP000288859">
    <property type="component" value="Unassembled WGS sequence"/>
</dbReference>
<dbReference type="InterPro" id="IPR039146">
    <property type="entry name" value="GPANK1"/>
</dbReference>
<feature type="region of interest" description="Disordered" evidence="1">
    <location>
        <begin position="186"/>
        <end position="217"/>
    </location>
</feature>
<dbReference type="AlphaFoldDB" id="A0A438NEG4"/>
<evidence type="ECO:0000313" key="3">
    <source>
        <dbReference type="EMBL" id="RVX74119.1"/>
    </source>
</evidence>